<dbReference type="CDD" id="cd00761">
    <property type="entry name" value="Glyco_tranf_GTA_type"/>
    <property type="match status" value="1"/>
</dbReference>
<dbReference type="EMBL" id="MRAD01000001">
    <property type="protein sequence ID" value="OOO63606.1"/>
    <property type="molecule type" value="Genomic_DNA"/>
</dbReference>
<dbReference type="PANTHER" id="PTHR43685:SF2">
    <property type="entry name" value="GLYCOSYLTRANSFERASE 2-LIKE DOMAIN-CONTAINING PROTEIN"/>
    <property type="match status" value="1"/>
</dbReference>
<evidence type="ECO:0000259" key="2">
    <source>
        <dbReference type="Pfam" id="PF00535"/>
    </source>
</evidence>
<dbReference type="Proteomes" id="UP000190256">
    <property type="component" value="Unassembled WGS sequence"/>
</dbReference>
<dbReference type="Pfam" id="PF00535">
    <property type="entry name" value="Glycos_transf_2"/>
    <property type="match status" value="1"/>
</dbReference>
<sequence>MDYNISAIIPCYNCKKFIKKTVDSLINQTIQVKEIILINDASTDDTLEILRQIKENNKDIVKIIDFQENKGASYTRNYGVKISRADYILFMDSDDIAELTLIESYKSRLQELNDGVEDKYALCYSAYVQIDEKDNEISKIIKGIQVEAKEILGYEFLRNYIISTSGVLVYKKFFLECGGFNEKLVYSEDWDLWLKLAMKGGFAYINKPMIKLRRHLNNISSNIKNMLEGEKKVLSNYDIDFIESSIYRRNLPYEKNTIDFVSMLFKFDYWEEGYNKLSQTISLGYSSDSLFFYLGLYYLKRNHIEEARISFDKVLKLNSFHGAALNNIGSIYLLMNNKELAKEYFLKALKIHSNYIDANSNLELLNKHEINKHEIKFTWRELRGVLINYV</sequence>
<dbReference type="SUPFAM" id="SSF48452">
    <property type="entry name" value="TPR-like"/>
    <property type="match status" value="1"/>
</dbReference>
<evidence type="ECO:0000313" key="4">
    <source>
        <dbReference type="EMBL" id="OOO69754.1"/>
    </source>
</evidence>
<dbReference type="Gene3D" id="1.25.40.10">
    <property type="entry name" value="Tetratricopeptide repeat domain"/>
    <property type="match status" value="1"/>
</dbReference>
<keyword evidence="4" id="KW-0808">Transferase</keyword>
<dbReference type="SMART" id="SM00028">
    <property type="entry name" value="TPR"/>
    <property type="match status" value="2"/>
</dbReference>
<feature type="repeat" description="TPR" evidence="1">
    <location>
        <begin position="322"/>
        <end position="355"/>
    </location>
</feature>
<dbReference type="STRING" id="1962263.BS637_00855"/>
<dbReference type="AlphaFoldDB" id="A0A1S9IHF5"/>
<dbReference type="OrthoDB" id="9785185at2"/>
<keyword evidence="1" id="KW-0802">TPR repeat</keyword>
<dbReference type="EMBL" id="MRAE01000002">
    <property type="protein sequence ID" value="OOO69754.1"/>
    <property type="molecule type" value="Genomic_DNA"/>
</dbReference>
<evidence type="ECO:0000256" key="1">
    <source>
        <dbReference type="PROSITE-ProRule" id="PRU00339"/>
    </source>
</evidence>
<accession>A0A1S9IHF5</accession>
<dbReference type="Pfam" id="PF13181">
    <property type="entry name" value="TPR_8"/>
    <property type="match status" value="1"/>
</dbReference>
<proteinExistence type="predicted"/>
<dbReference type="InterPro" id="IPR050834">
    <property type="entry name" value="Glycosyltransf_2"/>
</dbReference>
<dbReference type="InterPro" id="IPR001173">
    <property type="entry name" value="Glyco_trans_2-like"/>
</dbReference>
<reference evidence="4 6" key="2">
    <citation type="submission" date="2016-12" db="EMBL/GenBank/DDBJ databases">
        <title>Clostridium tepidum sp. nov., a close relative of Clostridium sporogenes and Clostridium botulinum Group I.</title>
        <authorList>
            <person name="Dobritsa A.P."/>
            <person name="Kutumbaka K.K."/>
            <person name="Werner K."/>
            <person name="Wiedmann M."/>
            <person name="Asmus A."/>
            <person name="Samadpour M."/>
        </authorList>
    </citation>
    <scope>NUCLEOTIDE SEQUENCE [LARGE SCALE GENOMIC DNA]</scope>
    <source>
        <strain evidence="4 6">IEH 97212</strain>
    </source>
</reference>
<dbReference type="InterPro" id="IPR011990">
    <property type="entry name" value="TPR-like_helical_dom_sf"/>
</dbReference>
<feature type="repeat" description="TPR" evidence="1">
    <location>
        <begin position="288"/>
        <end position="321"/>
    </location>
</feature>
<keyword evidence="5" id="KW-1185">Reference proteome</keyword>
<feature type="domain" description="Glycosyltransferase 2-like" evidence="2">
    <location>
        <begin position="6"/>
        <end position="111"/>
    </location>
</feature>
<evidence type="ECO:0000313" key="5">
    <source>
        <dbReference type="Proteomes" id="UP000190206"/>
    </source>
</evidence>
<name>A0A1S9IHF5_9CLOT</name>
<dbReference type="PROSITE" id="PS50005">
    <property type="entry name" value="TPR"/>
    <property type="match status" value="2"/>
</dbReference>
<dbReference type="InterPro" id="IPR019734">
    <property type="entry name" value="TPR_rpt"/>
</dbReference>
<dbReference type="Gene3D" id="3.90.550.10">
    <property type="entry name" value="Spore Coat Polysaccharide Biosynthesis Protein SpsA, Chain A"/>
    <property type="match status" value="1"/>
</dbReference>
<evidence type="ECO:0000313" key="3">
    <source>
        <dbReference type="EMBL" id="OOO63606.1"/>
    </source>
</evidence>
<dbReference type="Proteomes" id="UP000190206">
    <property type="component" value="Unassembled WGS sequence"/>
</dbReference>
<reference evidence="3 5" key="1">
    <citation type="submission" date="2016-12" db="EMBL/GenBank/DDBJ databases">
        <title>Clostridium tepidum sp. nov., a close relative of Clostridium sporogenes and Clostridium botulinum Group I.</title>
        <authorList>
            <person name="Dobritsa A.P."/>
            <person name="Kutumbaka K."/>
            <person name="Werner K."/>
            <person name="Samadpour M."/>
        </authorList>
    </citation>
    <scope>NUCLEOTIDE SEQUENCE [LARGE SCALE GENOMIC DNA]</scope>
    <source>
        <strain evidence="3 5">PE</strain>
    </source>
</reference>
<dbReference type="GO" id="GO:0016740">
    <property type="term" value="F:transferase activity"/>
    <property type="evidence" value="ECO:0007669"/>
    <property type="project" value="UniProtKB-KW"/>
</dbReference>
<dbReference type="PANTHER" id="PTHR43685">
    <property type="entry name" value="GLYCOSYLTRANSFERASE"/>
    <property type="match status" value="1"/>
</dbReference>
<dbReference type="InterPro" id="IPR029044">
    <property type="entry name" value="Nucleotide-diphossugar_trans"/>
</dbReference>
<gene>
    <name evidence="3" type="ORF">BS637_00855</name>
    <name evidence="4" type="ORF">BS638_01405</name>
</gene>
<evidence type="ECO:0000313" key="6">
    <source>
        <dbReference type="Proteomes" id="UP000190256"/>
    </source>
</evidence>
<organism evidence="4 6">
    <name type="scientific">Clostridium tepidum</name>
    <dbReference type="NCBI Taxonomy" id="1962263"/>
    <lineage>
        <taxon>Bacteria</taxon>
        <taxon>Bacillati</taxon>
        <taxon>Bacillota</taxon>
        <taxon>Clostridia</taxon>
        <taxon>Eubacteriales</taxon>
        <taxon>Clostridiaceae</taxon>
        <taxon>Clostridium</taxon>
    </lineage>
</organism>
<dbReference type="RefSeq" id="WP_078022595.1">
    <property type="nucleotide sequence ID" value="NZ_JADPGM010000003.1"/>
</dbReference>
<protein>
    <submittedName>
        <fullName evidence="4">Glycosyl transferase</fullName>
    </submittedName>
</protein>
<comment type="caution">
    <text evidence="4">The sequence shown here is derived from an EMBL/GenBank/DDBJ whole genome shotgun (WGS) entry which is preliminary data.</text>
</comment>
<dbReference type="SUPFAM" id="SSF53448">
    <property type="entry name" value="Nucleotide-diphospho-sugar transferases"/>
    <property type="match status" value="1"/>
</dbReference>